<sequence length="228" mass="25271">MAETPQPYPLLDDDQLDLLYDFLDSERVSDEALDLFGAHGYMIAQAISVAPAERNDRLAAVFDTAAEFDDTGQQQEIESALDQLCINATRAFEAGDVPDLPFDLDMSEEESDQEHPVRLWCAGFMEGVFSDETAWFEGHEDQAAELLLPFMILSGLFDEEDPELAAVGRDPREATRLAEQLPELTLDLYLLYRAPPEDAGKGSGKGKPAGRSRNTSRSGKSRSPRRGR</sequence>
<feature type="region of interest" description="Disordered" evidence="1">
    <location>
        <begin position="197"/>
        <end position="228"/>
    </location>
</feature>
<dbReference type="Gene3D" id="1.20.120.740">
    <property type="entry name" value="YgfB uncharacterised protein family UPF0149, PF03695"/>
    <property type="match status" value="1"/>
</dbReference>
<dbReference type="SUPFAM" id="SSF101327">
    <property type="entry name" value="YgfB-like"/>
    <property type="match status" value="1"/>
</dbReference>
<comment type="caution">
    <text evidence="2">The sequence shown here is derived from an EMBL/GenBank/DDBJ whole genome shotgun (WGS) entry which is preliminary data.</text>
</comment>
<dbReference type="OrthoDB" id="7008537at2"/>
<feature type="compositionally biased region" description="Low complexity" evidence="1">
    <location>
        <begin position="209"/>
        <end position="218"/>
    </location>
</feature>
<protein>
    <recommendedName>
        <fullName evidence="4">YecA family protein</fullName>
    </recommendedName>
</protein>
<accession>A0A420WZC5</accession>
<keyword evidence="3" id="KW-1185">Reference proteome</keyword>
<dbReference type="NCBIfam" id="TIGR02292">
    <property type="entry name" value="ygfB_yecA"/>
    <property type="match status" value="1"/>
</dbReference>
<dbReference type="AlphaFoldDB" id="A0A420WZC5"/>
<name>A0A420WZC5_9GAMM</name>
<evidence type="ECO:0000313" key="2">
    <source>
        <dbReference type="EMBL" id="RKR06642.1"/>
    </source>
</evidence>
<proteinExistence type="predicted"/>
<dbReference type="EMBL" id="RBIN01000002">
    <property type="protein sequence ID" value="RKR06642.1"/>
    <property type="molecule type" value="Genomic_DNA"/>
</dbReference>
<organism evidence="2 3">
    <name type="scientific">Kushneria sinocarnis</name>
    <dbReference type="NCBI Taxonomy" id="595502"/>
    <lineage>
        <taxon>Bacteria</taxon>
        <taxon>Pseudomonadati</taxon>
        <taxon>Pseudomonadota</taxon>
        <taxon>Gammaproteobacteria</taxon>
        <taxon>Oceanospirillales</taxon>
        <taxon>Halomonadaceae</taxon>
        <taxon>Kushneria</taxon>
    </lineage>
</organism>
<evidence type="ECO:0008006" key="4">
    <source>
        <dbReference type="Google" id="ProtNLM"/>
    </source>
</evidence>
<dbReference type="InterPro" id="IPR011978">
    <property type="entry name" value="YgfB-like"/>
</dbReference>
<evidence type="ECO:0000256" key="1">
    <source>
        <dbReference type="SAM" id="MobiDB-lite"/>
    </source>
</evidence>
<evidence type="ECO:0000313" key="3">
    <source>
        <dbReference type="Proteomes" id="UP000281975"/>
    </source>
</evidence>
<gene>
    <name evidence="2" type="ORF">C7446_0631</name>
</gene>
<dbReference type="Proteomes" id="UP000281975">
    <property type="component" value="Unassembled WGS sequence"/>
</dbReference>
<dbReference type="Pfam" id="PF03695">
    <property type="entry name" value="UPF0149"/>
    <property type="match status" value="1"/>
</dbReference>
<dbReference type="InterPro" id="IPR036255">
    <property type="entry name" value="YgfB-like_sf"/>
</dbReference>
<feature type="compositionally biased region" description="Basic residues" evidence="1">
    <location>
        <begin position="219"/>
        <end position="228"/>
    </location>
</feature>
<reference evidence="2 3" key="1">
    <citation type="submission" date="2018-10" db="EMBL/GenBank/DDBJ databases">
        <title>Genomic Encyclopedia of Type Strains, Phase IV (KMG-IV): sequencing the most valuable type-strain genomes for metagenomic binning, comparative biology and taxonomic classification.</title>
        <authorList>
            <person name="Goeker M."/>
        </authorList>
    </citation>
    <scope>NUCLEOTIDE SEQUENCE [LARGE SCALE GENOMIC DNA]</scope>
    <source>
        <strain evidence="2 3">DSM 23229</strain>
    </source>
</reference>
<dbReference type="RefSeq" id="WP_121171212.1">
    <property type="nucleotide sequence ID" value="NZ_RBIN01000002.1"/>
</dbReference>